<organism evidence="2 3">
    <name type="scientific">Variovorax ureilyticus</name>
    <dbReference type="NCBI Taxonomy" id="1836198"/>
    <lineage>
        <taxon>Bacteria</taxon>
        <taxon>Pseudomonadati</taxon>
        <taxon>Pseudomonadota</taxon>
        <taxon>Betaproteobacteria</taxon>
        <taxon>Burkholderiales</taxon>
        <taxon>Comamonadaceae</taxon>
        <taxon>Variovorax</taxon>
    </lineage>
</organism>
<evidence type="ECO:0000313" key="3">
    <source>
        <dbReference type="Proteomes" id="UP001365846"/>
    </source>
</evidence>
<protein>
    <submittedName>
        <fullName evidence="2">Uncharacterized protein</fullName>
    </submittedName>
</protein>
<dbReference type="RefSeq" id="WP_340355227.1">
    <property type="nucleotide sequence ID" value="NZ_JBBKZU010000001.1"/>
</dbReference>
<feature type="chain" id="PRO_5045257104" evidence="1">
    <location>
        <begin position="25"/>
        <end position="123"/>
    </location>
</feature>
<gene>
    <name evidence="2" type="ORF">WKW77_02485</name>
</gene>
<keyword evidence="3" id="KW-1185">Reference proteome</keyword>
<feature type="signal peptide" evidence="1">
    <location>
        <begin position="1"/>
        <end position="24"/>
    </location>
</feature>
<keyword evidence="1" id="KW-0732">Signal</keyword>
<dbReference type="Proteomes" id="UP001365846">
    <property type="component" value="Unassembled WGS sequence"/>
</dbReference>
<proteinExistence type="predicted"/>
<reference evidence="2 3" key="1">
    <citation type="submission" date="2024-03" db="EMBL/GenBank/DDBJ databases">
        <title>Novel species of the genus Variovorax.</title>
        <authorList>
            <person name="Liu Q."/>
            <person name="Xin Y.-H."/>
        </authorList>
    </citation>
    <scope>NUCLEOTIDE SEQUENCE [LARGE SCALE GENOMIC DNA]</scope>
    <source>
        <strain evidence="2 3">KACC 18899</strain>
    </source>
</reference>
<evidence type="ECO:0000256" key="1">
    <source>
        <dbReference type="SAM" id="SignalP"/>
    </source>
</evidence>
<accession>A0ABU8VAJ7</accession>
<dbReference type="EMBL" id="JBBKZU010000001">
    <property type="protein sequence ID" value="MEJ8809914.1"/>
    <property type="molecule type" value="Genomic_DNA"/>
</dbReference>
<evidence type="ECO:0000313" key="2">
    <source>
        <dbReference type="EMBL" id="MEJ8809914.1"/>
    </source>
</evidence>
<name>A0ABU8VAJ7_9BURK</name>
<comment type="caution">
    <text evidence="2">The sequence shown here is derived from an EMBL/GenBank/DDBJ whole genome shotgun (WGS) entry which is preliminary data.</text>
</comment>
<sequence length="123" mass="12408">MRSITLPGTVSMALGMLLPMAAAAQSALPGSETTAKSEGVVAFVATPVDSETLAGYRGGAEVVRNDMTLNGTTAGNSARNVDTGDNTISSGSFANMSGLPVVIQNSGANVLIQNAVIVHVQMN</sequence>